<evidence type="ECO:0000313" key="2">
    <source>
        <dbReference type="EMBL" id="KAK9687785.1"/>
    </source>
</evidence>
<organism evidence="2 3">
    <name type="scientific">Popillia japonica</name>
    <name type="common">Japanese beetle</name>
    <dbReference type="NCBI Taxonomy" id="7064"/>
    <lineage>
        <taxon>Eukaryota</taxon>
        <taxon>Metazoa</taxon>
        <taxon>Ecdysozoa</taxon>
        <taxon>Arthropoda</taxon>
        <taxon>Hexapoda</taxon>
        <taxon>Insecta</taxon>
        <taxon>Pterygota</taxon>
        <taxon>Neoptera</taxon>
        <taxon>Endopterygota</taxon>
        <taxon>Coleoptera</taxon>
        <taxon>Polyphaga</taxon>
        <taxon>Scarabaeiformia</taxon>
        <taxon>Scarabaeidae</taxon>
        <taxon>Rutelinae</taxon>
        <taxon>Popillia</taxon>
    </lineage>
</organism>
<name>A0AAW1IEH9_POPJA</name>
<feature type="signal peptide" evidence="1">
    <location>
        <begin position="1"/>
        <end position="19"/>
    </location>
</feature>
<proteinExistence type="predicted"/>
<reference evidence="2 3" key="1">
    <citation type="journal article" date="2024" name="BMC Genomics">
        <title>De novo assembly and annotation of Popillia japonica's genome with initial clues to its potential as an invasive pest.</title>
        <authorList>
            <person name="Cucini C."/>
            <person name="Boschi S."/>
            <person name="Funari R."/>
            <person name="Cardaioli E."/>
            <person name="Iannotti N."/>
            <person name="Marturano G."/>
            <person name="Paoli F."/>
            <person name="Bruttini M."/>
            <person name="Carapelli A."/>
            <person name="Frati F."/>
            <person name="Nardi F."/>
        </authorList>
    </citation>
    <scope>NUCLEOTIDE SEQUENCE [LARGE SCALE GENOMIC DNA]</scope>
    <source>
        <strain evidence="2">DMR45628</strain>
    </source>
</reference>
<comment type="caution">
    <text evidence="2">The sequence shown here is derived from an EMBL/GenBank/DDBJ whole genome shotgun (WGS) entry which is preliminary data.</text>
</comment>
<dbReference type="AlphaFoldDB" id="A0AAW1IEH9"/>
<protein>
    <submittedName>
        <fullName evidence="2">Uncharacterized protein</fullName>
    </submittedName>
</protein>
<accession>A0AAW1IEH9</accession>
<evidence type="ECO:0000256" key="1">
    <source>
        <dbReference type="SAM" id="SignalP"/>
    </source>
</evidence>
<sequence length="104" mass="11954">MKFVILACFLVIFQFTVIAIPYVPQELLKNDMADLAKSHEISAANQDESKASETESDFQVVPAHYENNKEDNGYIIGDERRKMVKCKYGYDALGDCLKFEEIFY</sequence>
<dbReference type="EMBL" id="JASPKY010000624">
    <property type="protein sequence ID" value="KAK9687785.1"/>
    <property type="molecule type" value="Genomic_DNA"/>
</dbReference>
<dbReference type="Proteomes" id="UP001458880">
    <property type="component" value="Unassembled WGS sequence"/>
</dbReference>
<feature type="chain" id="PRO_5043497656" evidence="1">
    <location>
        <begin position="20"/>
        <end position="104"/>
    </location>
</feature>
<keyword evidence="1" id="KW-0732">Signal</keyword>
<keyword evidence="3" id="KW-1185">Reference proteome</keyword>
<evidence type="ECO:0000313" key="3">
    <source>
        <dbReference type="Proteomes" id="UP001458880"/>
    </source>
</evidence>
<gene>
    <name evidence="2" type="ORF">QE152_g36000</name>
</gene>